<organism evidence="1 2">
    <name type="scientific">Mucuna pruriens</name>
    <name type="common">Velvet bean</name>
    <name type="synonym">Dolichos pruriens</name>
    <dbReference type="NCBI Taxonomy" id="157652"/>
    <lineage>
        <taxon>Eukaryota</taxon>
        <taxon>Viridiplantae</taxon>
        <taxon>Streptophyta</taxon>
        <taxon>Embryophyta</taxon>
        <taxon>Tracheophyta</taxon>
        <taxon>Spermatophyta</taxon>
        <taxon>Magnoliopsida</taxon>
        <taxon>eudicotyledons</taxon>
        <taxon>Gunneridae</taxon>
        <taxon>Pentapetalae</taxon>
        <taxon>rosids</taxon>
        <taxon>fabids</taxon>
        <taxon>Fabales</taxon>
        <taxon>Fabaceae</taxon>
        <taxon>Papilionoideae</taxon>
        <taxon>50 kb inversion clade</taxon>
        <taxon>NPAAA clade</taxon>
        <taxon>indigoferoid/millettioid clade</taxon>
        <taxon>Phaseoleae</taxon>
        <taxon>Mucuna</taxon>
    </lineage>
</organism>
<accession>A0A371H1R5</accession>
<dbReference type="AlphaFoldDB" id="A0A371H1R5"/>
<protein>
    <submittedName>
        <fullName evidence="1">Uncharacterized protein</fullName>
    </submittedName>
</protein>
<name>A0A371H1R5_MUCPR</name>
<dbReference type="EMBL" id="QJKJ01003829">
    <property type="protein sequence ID" value="RDX96725.1"/>
    <property type="molecule type" value="Genomic_DNA"/>
</dbReference>
<feature type="non-terminal residue" evidence="1">
    <location>
        <position position="1"/>
    </location>
</feature>
<gene>
    <name evidence="1" type="ORF">CR513_20596</name>
</gene>
<comment type="caution">
    <text evidence="1">The sequence shown here is derived from an EMBL/GenBank/DDBJ whole genome shotgun (WGS) entry which is preliminary data.</text>
</comment>
<evidence type="ECO:0000313" key="1">
    <source>
        <dbReference type="EMBL" id="RDX96725.1"/>
    </source>
</evidence>
<sequence length="94" mass="11307">MNNPTKEVKTNLRRRRIMKKNNQGGKDLIKIIKGDIEIKERMIFEELKLKSLHFKEKVILRHTWNGKCVYLKSKKVKLAALEFTNYALFWWGQM</sequence>
<dbReference type="Proteomes" id="UP000257109">
    <property type="component" value="Unassembled WGS sequence"/>
</dbReference>
<keyword evidence="2" id="KW-1185">Reference proteome</keyword>
<reference evidence="1" key="1">
    <citation type="submission" date="2018-05" db="EMBL/GenBank/DDBJ databases">
        <title>Draft genome of Mucuna pruriens seed.</title>
        <authorList>
            <person name="Nnadi N.E."/>
            <person name="Vos R."/>
            <person name="Hasami M.H."/>
            <person name="Devisetty U.K."/>
            <person name="Aguiy J.C."/>
        </authorList>
    </citation>
    <scope>NUCLEOTIDE SEQUENCE [LARGE SCALE GENOMIC DNA]</scope>
    <source>
        <strain evidence="1">JCA_2017</strain>
    </source>
</reference>
<proteinExistence type="predicted"/>
<evidence type="ECO:0000313" key="2">
    <source>
        <dbReference type="Proteomes" id="UP000257109"/>
    </source>
</evidence>